<dbReference type="EMBL" id="LJOD01000007">
    <property type="protein sequence ID" value="KPE51012.1"/>
    <property type="molecule type" value="Genomic_DNA"/>
</dbReference>
<evidence type="ECO:0000313" key="1">
    <source>
        <dbReference type="EMBL" id="KPE51012.1"/>
    </source>
</evidence>
<dbReference type="AlphaFoldDB" id="A0A0N0IW42"/>
<organism evidence="1 2">
    <name type="scientific">Chryseobacterium indologenes</name>
    <name type="common">Flavobacterium indologenes</name>
    <dbReference type="NCBI Taxonomy" id="253"/>
    <lineage>
        <taxon>Bacteria</taxon>
        <taxon>Pseudomonadati</taxon>
        <taxon>Bacteroidota</taxon>
        <taxon>Flavobacteriia</taxon>
        <taxon>Flavobacteriales</taxon>
        <taxon>Weeksellaceae</taxon>
        <taxon>Chryseobacterium group</taxon>
        <taxon>Chryseobacterium</taxon>
    </lineage>
</organism>
<protein>
    <submittedName>
        <fullName evidence="1">Uncharacterized protein</fullName>
    </submittedName>
</protein>
<proteinExistence type="predicted"/>
<evidence type="ECO:0000313" key="2">
    <source>
        <dbReference type="Proteomes" id="UP000037953"/>
    </source>
</evidence>
<dbReference type="OrthoDB" id="1273921at2"/>
<accession>A0A0N0IW42</accession>
<gene>
    <name evidence="1" type="ORF">AOB46_12560</name>
</gene>
<dbReference type="RefSeq" id="WP_062699783.1">
    <property type="nucleotide sequence ID" value="NZ_LJOD01000007.1"/>
</dbReference>
<reference evidence="2" key="2">
    <citation type="submission" date="2015-09" db="EMBL/GenBank/DDBJ databases">
        <title>Draft genome sequence of a multidrug-resistant Chryseobacterium indologenes isolate from Malaysia.</title>
        <authorList>
            <person name="Yu C.Y."/>
            <person name="Ang G.Y."/>
            <person name="Chan K.-G."/>
        </authorList>
    </citation>
    <scope>NUCLEOTIDE SEQUENCE [LARGE SCALE GENOMIC DNA]</scope>
    <source>
        <strain evidence="2">CI_885</strain>
    </source>
</reference>
<sequence>MENTLENKAKFFAQYYSVPCIQNDEWIWRENDEFGKLPSGCDITDCYANLKPLTLITDEDAFRIGFCNRKIFLATNTNLYIYQINSADFLRSKGYALPWMGLSVEKLIEYGWIKLRES</sequence>
<name>A0A0N0IW42_CHRID</name>
<reference evidence="1 2" key="1">
    <citation type="journal article" date="2015" name="Genom Data">
        <title>Draft genome sequence of a multidrug-resistant Chryseobacterium indologenes isolate from Malaysia.</title>
        <authorList>
            <person name="Yu C.Y."/>
            <person name="Ang G.Y."/>
            <person name="Cheng H.J."/>
            <person name="Cheong Y.M."/>
            <person name="Yin W.F."/>
            <person name="Chan K.G."/>
        </authorList>
    </citation>
    <scope>NUCLEOTIDE SEQUENCE [LARGE SCALE GENOMIC DNA]</scope>
    <source>
        <strain evidence="1 2">CI_885</strain>
    </source>
</reference>
<dbReference type="PATRIC" id="fig|253.9.peg.4363"/>
<dbReference type="Proteomes" id="UP000037953">
    <property type="component" value="Unassembled WGS sequence"/>
</dbReference>
<comment type="caution">
    <text evidence="1">The sequence shown here is derived from an EMBL/GenBank/DDBJ whole genome shotgun (WGS) entry which is preliminary data.</text>
</comment>